<feature type="region of interest" description="Disordered" evidence="2">
    <location>
        <begin position="174"/>
        <end position="197"/>
    </location>
</feature>
<sequence>MNSEEKKTFDNTSSSYLSLKAELLRKKQDIQRASSSSISSTAILDNLQSTSSSLKLKAKPDLDIEIVNPSKKKKKNEEIIPPPPPPPSSTLSRAEEIAYAKSRAILEAKSKLYDEIMLNSEMKLLAEDDGDDDNDKSFLVDFERKIYETNQNNNKIEYTDSFGRTRFITSDEYEQLKTTEKKKSSDKIQSNKTENEIDRVERLHREQMRSKWESDMEALRNKTQVHYQDILFDEKREHGVGYYNFSTDDKQRTEQMATLNELRTNTKIEQTKFIQEKEKRQLNMTERLNKIRLRKAKEMGINLSENNLNNNQITLECTDKSQIQSDIKELPNSSINTKDEIVEPVSIEENEGKPKELNHADIIQPIQSQISEQTLQTTLTQQQQSSLQNNNPTLKKSNSSFAYPFPVMRASNTSSSSISNNHNLHSSNKH</sequence>
<keyword evidence="1" id="KW-0175">Coiled coil</keyword>
<dbReference type="EMBL" id="CAJNOT010000232">
    <property type="protein sequence ID" value="CAF0905040.1"/>
    <property type="molecule type" value="Genomic_DNA"/>
</dbReference>
<feature type="compositionally biased region" description="Polar residues" evidence="2">
    <location>
        <begin position="389"/>
        <end position="400"/>
    </location>
</feature>
<accession>A0A814A028</accession>
<gene>
    <name evidence="3" type="ORF">ZHD862_LOCUS7589</name>
</gene>
<evidence type="ECO:0000313" key="3">
    <source>
        <dbReference type="EMBL" id="CAF0905040.1"/>
    </source>
</evidence>
<dbReference type="GO" id="GO:0005634">
    <property type="term" value="C:nucleus"/>
    <property type="evidence" value="ECO:0007669"/>
    <property type="project" value="TreeGrafter"/>
</dbReference>
<proteinExistence type="predicted"/>
<evidence type="ECO:0008006" key="5">
    <source>
        <dbReference type="Google" id="ProtNLM"/>
    </source>
</evidence>
<reference evidence="3" key="1">
    <citation type="submission" date="2021-02" db="EMBL/GenBank/DDBJ databases">
        <authorList>
            <person name="Nowell W R."/>
        </authorList>
    </citation>
    <scope>NUCLEOTIDE SEQUENCE</scope>
</reference>
<dbReference type="Pfam" id="PF13300">
    <property type="entry name" value="DUF4078"/>
    <property type="match status" value="1"/>
</dbReference>
<name>A0A814A028_9BILA</name>
<evidence type="ECO:0000313" key="4">
    <source>
        <dbReference type="Proteomes" id="UP000663864"/>
    </source>
</evidence>
<evidence type="ECO:0000256" key="1">
    <source>
        <dbReference type="ARBA" id="ARBA00023054"/>
    </source>
</evidence>
<comment type="caution">
    <text evidence="3">The sequence shown here is derived from an EMBL/GenBank/DDBJ whole genome shotgun (WGS) entry which is preliminary data.</text>
</comment>
<feature type="region of interest" description="Disordered" evidence="2">
    <location>
        <begin position="381"/>
        <end position="400"/>
    </location>
</feature>
<dbReference type="InterPro" id="IPR025066">
    <property type="entry name" value="CCDC174-like"/>
</dbReference>
<protein>
    <recommendedName>
        <fullName evidence="5">Coiled-coil domain-containing protein 174</fullName>
    </recommendedName>
</protein>
<organism evidence="3 4">
    <name type="scientific">Rotaria sordida</name>
    <dbReference type="NCBI Taxonomy" id="392033"/>
    <lineage>
        <taxon>Eukaryota</taxon>
        <taxon>Metazoa</taxon>
        <taxon>Spiralia</taxon>
        <taxon>Gnathifera</taxon>
        <taxon>Rotifera</taxon>
        <taxon>Eurotatoria</taxon>
        <taxon>Bdelloidea</taxon>
        <taxon>Philodinida</taxon>
        <taxon>Philodinidae</taxon>
        <taxon>Rotaria</taxon>
    </lineage>
</organism>
<feature type="region of interest" description="Disordered" evidence="2">
    <location>
        <begin position="65"/>
        <end position="92"/>
    </location>
</feature>
<feature type="compositionally biased region" description="Basic and acidic residues" evidence="2">
    <location>
        <begin position="174"/>
        <end position="186"/>
    </location>
</feature>
<dbReference type="Proteomes" id="UP000663864">
    <property type="component" value="Unassembled WGS sequence"/>
</dbReference>
<dbReference type="PANTHER" id="PTHR15885:SF1">
    <property type="entry name" value="COILED-COIL DOMAIN-CONTAINING PROTEIN 174"/>
    <property type="match status" value="1"/>
</dbReference>
<dbReference type="PANTHER" id="PTHR15885">
    <property type="entry name" value="COILED-COIL DOMAIN-CONTAINING PROTEIN 174"/>
    <property type="match status" value="1"/>
</dbReference>
<feature type="region of interest" description="Disordered" evidence="2">
    <location>
        <begin position="411"/>
        <end position="430"/>
    </location>
</feature>
<dbReference type="AlphaFoldDB" id="A0A814A028"/>
<evidence type="ECO:0000256" key="2">
    <source>
        <dbReference type="SAM" id="MobiDB-lite"/>
    </source>
</evidence>